<dbReference type="InterPro" id="IPR050808">
    <property type="entry name" value="Phage_Integrase"/>
</dbReference>
<evidence type="ECO:0000313" key="7">
    <source>
        <dbReference type="Proteomes" id="UP000093796"/>
    </source>
</evidence>
<dbReference type="PROSITE" id="PS51898">
    <property type="entry name" value="TYR_RECOMBINASE"/>
    <property type="match status" value="1"/>
</dbReference>
<evidence type="ECO:0000256" key="2">
    <source>
        <dbReference type="ARBA" id="ARBA00022908"/>
    </source>
</evidence>
<evidence type="ECO:0000256" key="1">
    <source>
        <dbReference type="ARBA" id="ARBA00008857"/>
    </source>
</evidence>
<dbReference type="Pfam" id="PF13356">
    <property type="entry name" value="Arm-DNA-bind_3"/>
    <property type="match status" value="1"/>
</dbReference>
<protein>
    <recommendedName>
        <fullName evidence="5">Tyr recombinase domain-containing protein</fullName>
    </recommendedName>
</protein>
<keyword evidence="3" id="KW-0238">DNA-binding</keyword>
<organism evidence="6 7">
    <name type="scientific">Acetobacter pasteurianus</name>
    <name type="common">Acetobacter turbidans</name>
    <dbReference type="NCBI Taxonomy" id="438"/>
    <lineage>
        <taxon>Bacteria</taxon>
        <taxon>Pseudomonadati</taxon>
        <taxon>Pseudomonadota</taxon>
        <taxon>Alphaproteobacteria</taxon>
        <taxon>Acetobacterales</taxon>
        <taxon>Acetobacteraceae</taxon>
        <taxon>Acetobacter</taxon>
    </lineage>
</organism>
<dbReference type="PANTHER" id="PTHR30629">
    <property type="entry name" value="PROPHAGE INTEGRASE"/>
    <property type="match status" value="1"/>
</dbReference>
<accession>A0A1A0DKW5</accession>
<dbReference type="PATRIC" id="fig|438.15.peg.332"/>
<dbReference type="Proteomes" id="UP000093796">
    <property type="component" value="Unassembled WGS sequence"/>
</dbReference>
<dbReference type="InterPro" id="IPR025166">
    <property type="entry name" value="Integrase_DNA_bind_dom"/>
</dbReference>
<dbReference type="PANTHER" id="PTHR30629:SF2">
    <property type="entry name" value="PROPHAGE INTEGRASE INTS-RELATED"/>
    <property type="match status" value="1"/>
</dbReference>
<evidence type="ECO:0000313" key="6">
    <source>
        <dbReference type="EMBL" id="OAZ75908.1"/>
    </source>
</evidence>
<dbReference type="InterPro" id="IPR011010">
    <property type="entry name" value="DNA_brk_join_enz"/>
</dbReference>
<gene>
    <name evidence="6" type="ORF">SRCM100623_00299</name>
</gene>
<comment type="caution">
    <text evidence="6">The sequence shown here is derived from an EMBL/GenBank/DDBJ whole genome shotgun (WGS) entry which is preliminary data.</text>
</comment>
<dbReference type="InterPro" id="IPR010998">
    <property type="entry name" value="Integrase_recombinase_N"/>
</dbReference>
<dbReference type="EMBL" id="LYUD01000024">
    <property type="protein sequence ID" value="OAZ75908.1"/>
    <property type="molecule type" value="Genomic_DNA"/>
</dbReference>
<dbReference type="Pfam" id="PF00589">
    <property type="entry name" value="Phage_integrase"/>
    <property type="match status" value="1"/>
</dbReference>
<keyword evidence="2" id="KW-0229">DNA integration</keyword>
<dbReference type="InterPro" id="IPR038488">
    <property type="entry name" value="Integrase_DNA-bd_sf"/>
</dbReference>
<dbReference type="InterPro" id="IPR013762">
    <property type="entry name" value="Integrase-like_cat_sf"/>
</dbReference>
<keyword evidence="4" id="KW-0233">DNA recombination</keyword>
<evidence type="ECO:0000256" key="3">
    <source>
        <dbReference type="ARBA" id="ARBA00023125"/>
    </source>
</evidence>
<evidence type="ECO:0000259" key="5">
    <source>
        <dbReference type="PROSITE" id="PS51898"/>
    </source>
</evidence>
<reference evidence="6 7" key="1">
    <citation type="submission" date="2016-05" db="EMBL/GenBank/DDBJ databases">
        <title>Genome sequencing of Acetobacter pasteurianus strain SRCM100623.</title>
        <authorList>
            <person name="Song Y.R."/>
        </authorList>
    </citation>
    <scope>NUCLEOTIDE SEQUENCE [LARGE SCALE GENOMIC DNA]</scope>
    <source>
        <strain evidence="6 7">SRCM100623</strain>
    </source>
</reference>
<dbReference type="InterPro" id="IPR002104">
    <property type="entry name" value="Integrase_catalytic"/>
</dbReference>
<dbReference type="OrthoDB" id="7298605at2"/>
<dbReference type="GO" id="GO:0015074">
    <property type="term" value="P:DNA integration"/>
    <property type="evidence" value="ECO:0007669"/>
    <property type="project" value="UniProtKB-KW"/>
</dbReference>
<dbReference type="Gene3D" id="1.10.150.130">
    <property type="match status" value="1"/>
</dbReference>
<evidence type="ECO:0000256" key="4">
    <source>
        <dbReference type="ARBA" id="ARBA00023172"/>
    </source>
</evidence>
<sequence>MKLTKSGIDLLTCPPEKRDVMFSDDEVKGFAVRVTSKGSKVFLFNYSKNGRSKRVKLGAYGDLTVAQARKLAETLRGRVIAGEDPAEDKKAQAQAVEAMLAAQAEQAAADALTLGVLIDRWQENSLKDASASYRKEAPQRLRSSLSALLARPAHALKVAEVQARLDEVAQDHPTNARRIKAYGRAMYGWAEKRNLVEGNPFARVIVEGREVSRDRVLSDRELGEYWRAAALIPYPFGPFFQLLALTLQRRTEVAGMRWDEIAPDWSEWTIPAERTKNGKAHVVHLSDAIRRVLAGIHRQVDAKTGHISPFVLSGTGKTPVSGFSVATKRLKALIMLERAENEAEGQKIAGKNPSALPALGWHLHDLRRTGVTVMARLKIGPHVADRVLNHIEGTISGVAAVYQRHEFLRERAAALDAWAAYVLEAEKNVEIKTTTPIIIAFKR</sequence>
<dbReference type="SUPFAM" id="SSF56349">
    <property type="entry name" value="DNA breaking-rejoining enzymes"/>
    <property type="match status" value="1"/>
</dbReference>
<dbReference type="Gene3D" id="1.10.443.10">
    <property type="entry name" value="Intergrase catalytic core"/>
    <property type="match status" value="1"/>
</dbReference>
<dbReference type="CDD" id="cd00801">
    <property type="entry name" value="INT_P4_C"/>
    <property type="match status" value="1"/>
</dbReference>
<dbReference type="Gene3D" id="3.30.160.390">
    <property type="entry name" value="Integrase, DNA-binding domain"/>
    <property type="match status" value="1"/>
</dbReference>
<dbReference type="RefSeq" id="WP_064775832.1">
    <property type="nucleotide sequence ID" value="NZ_BSCN01000036.1"/>
</dbReference>
<proteinExistence type="inferred from homology"/>
<dbReference type="GO" id="GO:0006310">
    <property type="term" value="P:DNA recombination"/>
    <property type="evidence" value="ECO:0007669"/>
    <property type="project" value="UniProtKB-KW"/>
</dbReference>
<dbReference type="GO" id="GO:0003677">
    <property type="term" value="F:DNA binding"/>
    <property type="evidence" value="ECO:0007669"/>
    <property type="project" value="UniProtKB-KW"/>
</dbReference>
<comment type="similarity">
    <text evidence="1">Belongs to the 'phage' integrase family.</text>
</comment>
<dbReference type="AlphaFoldDB" id="A0A1A0DKW5"/>
<name>A0A1A0DKW5_ACEPA</name>
<feature type="domain" description="Tyr recombinase" evidence="5">
    <location>
        <begin position="212"/>
        <end position="415"/>
    </location>
</feature>